<evidence type="ECO:0000256" key="2">
    <source>
        <dbReference type="ARBA" id="ARBA00022692"/>
    </source>
</evidence>
<dbReference type="GO" id="GO:0005886">
    <property type="term" value="C:plasma membrane"/>
    <property type="evidence" value="ECO:0007669"/>
    <property type="project" value="TreeGrafter"/>
</dbReference>
<evidence type="ECO:0000256" key="4">
    <source>
        <dbReference type="ARBA" id="ARBA00023040"/>
    </source>
</evidence>
<feature type="transmembrane region" description="Helical" evidence="10">
    <location>
        <begin position="349"/>
        <end position="369"/>
    </location>
</feature>
<evidence type="ECO:0000313" key="13">
    <source>
        <dbReference type="Proteomes" id="UP001209878"/>
    </source>
</evidence>
<gene>
    <name evidence="12" type="ORF">NP493_102g01002</name>
</gene>
<dbReference type="Gene3D" id="1.20.1070.10">
    <property type="entry name" value="Rhodopsin 7-helix transmembrane proteins"/>
    <property type="match status" value="1"/>
</dbReference>
<evidence type="ECO:0000256" key="3">
    <source>
        <dbReference type="ARBA" id="ARBA00022989"/>
    </source>
</evidence>
<evidence type="ECO:0000313" key="12">
    <source>
        <dbReference type="EMBL" id="KAK2189561.1"/>
    </source>
</evidence>
<dbReference type="Proteomes" id="UP001209878">
    <property type="component" value="Unassembled WGS sequence"/>
</dbReference>
<proteinExistence type="inferred from homology"/>
<accession>A0AAD9P7T6</accession>
<reference evidence="12" key="1">
    <citation type="journal article" date="2023" name="Mol. Biol. Evol.">
        <title>Third-Generation Sequencing Reveals the Adaptive Role of the Epigenome in Three Deep-Sea Polychaetes.</title>
        <authorList>
            <person name="Perez M."/>
            <person name="Aroh O."/>
            <person name="Sun Y."/>
            <person name="Lan Y."/>
            <person name="Juniper S.K."/>
            <person name="Young C.R."/>
            <person name="Angers B."/>
            <person name="Qian P.Y."/>
        </authorList>
    </citation>
    <scope>NUCLEOTIDE SEQUENCE</scope>
    <source>
        <strain evidence="12">R07B-5</strain>
    </source>
</reference>
<dbReference type="AlphaFoldDB" id="A0AAD9P7T6"/>
<dbReference type="PANTHER" id="PTHR24243">
    <property type="entry name" value="G-PROTEIN COUPLED RECEPTOR"/>
    <property type="match status" value="1"/>
</dbReference>
<dbReference type="PRINTS" id="PR00237">
    <property type="entry name" value="GPCRRHODOPSN"/>
</dbReference>
<keyword evidence="2 8" id="KW-0812">Transmembrane</keyword>
<keyword evidence="13" id="KW-1185">Reference proteome</keyword>
<dbReference type="InterPro" id="IPR000276">
    <property type="entry name" value="GPCR_Rhodpsn"/>
</dbReference>
<feature type="domain" description="G-protein coupled receptors family 1 profile" evidence="11">
    <location>
        <begin position="361"/>
        <end position="611"/>
    </location>
</feature>
<dbReference type="PROSITE" id="PS00237">
    <property type="entry name" value="G_PROTEIN_RECEP_F1_1"/>
    <property type="match status" value="1"/>
</dbReference>
<feature type="region of interest" description="Disordered" evidence="9">
    <location>
        <begin position="1"/>
        <end position="39"/>
    </location>
</feature>
<keyword evidence="7 8" id="KW-0807">Transducer</keyword>
<evidence type="ECO:0000256" key="10">
    <source>
        <dbReference type="SAM" id="Phobius"/>
    </source>
</evidence>
<feature type="transmembrane region" description="Helical" evidence="10">
    <location>
        <begin position="555"/>
        <end position="578"/>
    </location>
</feature>
<dbReference type="SUPFAM" id="SSF81321">
    <property type="entry name" value="Family A G protein-coupled receptor-like"/>
    <property type="match status" value="1"/>
</dbReference>
<name>A0AAD9P7T6_RIDPI</name>
<protein>
    <recommendedName>
        <fullName evidence="11">G-protein coupled receptors family 1 profile domain-containing protein</fullName>
    </recommendedName>
</protein>
<evidence type="ECO:0000259" key="11">
    <source>
        <dbReference type="PROSITE" id="PS50262"/>
    </source>
</evidence>
<evidence type="ECO:0000256" key="1">
    <source>
        <dbReference type="ARBA" id="ARBA00004141"/>
    </source>
</evidence>
<dbReference type="InterPro" id="IPR017452">
    <property type="entry name" value="GPCR_Rhodpsn_7TM"/>
</dbReference>
<feature type="transmembrane region" description="Helical" evidence="10">
    <location>
        <begin position="598"/>
        <end position="618"/>
    </location>
</feature>
<organism evidence="12 13">
    <name type="scientific">Ridgeia piscesae</name>
    <name type="common">Tubeworm</name>
    <dbReference type="NCBI Taxonomy" id="27915"/>
    <lineage>
        <taxon>Eukaryota</taxon>
        <taxon>Metazoa</taxon>
        <taxon>Spiralia</taxon>
        <taxon>Lophotrochozoa</taxon>
        <taxon>Annelida</taxon>
        <taxon>Polychaeta</taxon>
        <taxon>Sedentaria</taxon>
        <taxon>Canalipalpata</taxon>
        <taxon>Sabellida</taxon>
        <taxon>Siboglinidae</taxon>
        <taxon>Ridgeia</taxon>
    </lineage>
</organism>
<dbReference type="PROSITE" id="PS50262">
    <property type="entry name" value="G_PROTEIN_RECEP_F1_2"/>
    <property type="match status" value="1"/>
</dbReference>
<evidence type="ECO:0000256" key="9">
    <source>
        <dbReference type="SAM" id="MobiDB-lite"/>
    </source>
</evidence>
<dbReference type="EMBL" id="JAODUO010000102">
    <property type="protein sequence ID" value="KAK2189561.1"/>
    <property type="molecule type" value="Genomic_DNA"/>
</dbReference>
<feature type="transmembrane region" description="Helical" evidence="10">
    <location>
        <begin position="512"/>
        <end position="534"/>
    </location>
</feature>
<comment type="caution">
    <text evidence="12">The sequence shown here is derived from an EMBL/GenBank/DDBJ whole genome shotgun (WGS) entry which is preliminary data.</text>
</comment>
<keyword evidence="3 10" id="KW-1133">Transmembrane helix</keyword>
<comment type="subcellular location">
    <subcellularLocation>
        <location evidence="1">Membrane</location>
        <topology evidence="1">Multi-pass membrane protein</topology>
    </subcellularLocation>
</comment>
<evidence type="ECO:0000256" key="5">
    <source>
        <dbReference type="ARBA" id="ARBA00023136"/>
    </source>
</evidence>
<sequence>MEHMYNEAREGLKPHGEVDGEEKNKHTEEGEGRRRLDEAERKQITAELEKYSHPLNDQQPGVYNICNGQVAPDTVNVRNALAIGSEQSRQFSASLSSEFHKPLKKKVKTMELFKKAVTVKGKAIYDIETLFSRLLVVRQQRSVDIADVFQFELSPVPPALIDEYGCLRKGDKAVLVKSLSVSVTTPYVPDVVLVDAGQLLYHVIWPVSETTGDLAASSALDWPTTILYPIKSFCSTYMTKMLPAQRTMSGREEEEPTNYMLKAVAVGAQTIRILSDDTGVFVLLMYWTSRMRFVAKIQMEKWNGDILDINETVQRLGPKNAVNLSDVATSNDNNTGDFVSDVTANIWRYGWPPLCMMGLVGNTLVLLVLRRDGLVRTSANVYLSALAVGDGLVLMVASVTMYPGYGWGWWLVNTSTVACHASWPIHETLANASTWFIVAFTVERCVVVRFPLLKLRLCTPRNAGLCCGSLLVLAFVKNIDLFFMNALVVGTGYTICIVPLQYQDYMYNYRPMIIFITSCVISAGVVIVCNWAILRILRRDLMQTAVSDLIIRHTTVMCLAVSFAFVVCVVPVHMFYVIFPNWPMSLQNQYDILGCLVLLRYVNHAVNFFLYSLVGAHFRCELVALFRHCGQLIQEPTGVLGRLASRVMGTFHMRRQFQNELEMY</sequence>
<dbReference type="GO" id="GO:0004930">
    <property type="term" value="F:G protein-coupled receptor activity"/>
    <property type="evidence" value="ECO:0007669"/>
    <property type="project" value="UniProtKB-KW"/>
</dbReference>
<feature type="transmembrane region" description="Helical" evidence="10">
    <location>
        <begin position="381"/>
        <end position="402"/>
    </location>
</feature>
<dbReference type="CDD" id="cd14978">
    <property type="entry name" value="7tmA_FMRFamide_R-like"/>
    <property type="match status" value="1"/>
</dbReference>
<evidence type="ECO:0000256" key="7">
    <source>
        <dbReference type="ARBA" id="ARBA00023224"/>
    </source>
</evidence>
<feature type="transmembrane region" description="Helical" evidence="10">
    <location>
        <begin position="481"/>
        <end position="500"/>
    </location>
</feature>
<dbReference type="Pfam" id="PF00001">
    <property type="entry name" value="7tm_1"/>
    <property type="match status" value="1"/>
</dbReference>
<dbReference type="PANTHER" id="PTHR24243:SF230">
    <property type="entry name" value="G-PROTEIN COUPLED RECEPTORS FAMILY 1 PROFILE DOMAIN-CONTAINING PROTEIN"/>
    <property type="match status" value="1"/>
</dbReference>
<keyword evidence="5 10" id="KW-0472">Membrane</keyword>
<evidence type="ECO:0000256" key="8">
    <source>
        <dbReference type="RuleBase" id="RU000688"/>
    </source>
</evidence>
<keyword evidence="6 8" id="KW-0675">Receptor</keyword>
<comment type="similarity">
    <text evidence="8">Belongs to the G-protein coupled receptor 1 family.</text>
</comment>
<evidence type="ECO:0000256" key="6">
    <source>
        <dbReference type="ARBA" id="ARBA00023170"/>
    </source>
</evidence>
<keyword evidence="4 8" id="KW-0297">G-protein coupled receptor</keyword>